<dbReference type="RefSeq" id="XP_019031743.1">
    <property type="nucleotide sequence ID" value="XM_019176333.1"/>
</dbReference>
<accession>A0A1E3J6L2</accession>
<feature type="region of interest" description="Disordered" evidence="1">
    <location>
        <begin position="102"/>
        <end position="122"/>
    </location>
</feature>
<dbReference type="GeneID" id="30193424"/>
<feature type="region of interest" description="Disordered" evidence="1">
    <location>
        <begin position="226"/>
        <end position="249"/>
    </location>
</feature>
<dbReference type="Gene3D" id="1.10.20.10">
    <property type="entry name" value="Histone, subunit A"/>
    <property type="match status" value="1"/>
</dbReference>
<dbReference type="GO" id="GO:0006367">
    <property type="term" value="P:transcription initiation at RNA polymerase II promoter"/>
    <property type="evidence" value="ECO:0007669"/>
    <property type="project" value="TreeGrafter"/>
</dbReference>
<feature type="compositionally biased region" description="Basic and acidic residues" evidence="1">
    <location>
        <begin position="136"/>
        <end position="146"/>
    </location>
</feature>
<dbReference type="SUPFAM" id="SSF47113">
    <property type="entry name" value="Histone-fold"/>
    <property type="match status" value="1"/>
</dbReference>
<protein>
    <recommendedName>
        <fullName evidence="4">Transcription initiation factor TFIID subunit 8</fullName>
    </recommendedName>
</protein>
<dbReference type="InterPro" id="IPR009072">
    <property type="entry name" value="Histone-fold"/>
</dbReference>
<name>A0A1E3J6L2_9TREE</name>
<dbReference type="EMBL" id="AWGH01000011">
    <property type="protein sequence ID" value="ODN96497.1"/>
    <property type="molecule type" value="Genomic_DNA"/>
</dbReference>
<dbReference type="PANTHER" id="PTHR46469:SF1">
    <property type="entry name" value="TRANSCRIPTION INITIATION FACTOR TFIID SUBUNIT 8"/>
    <property type="match status" value="1"/>
</dbReference>
<dbReference type="GO" id="GO:0046982">
    <property type="term" value="F:protein heterodimerization activity"/>
    <property type="evidence" value="ECO:0007669"/>
    <property type="project" value="InterPro"/>
</dbReference>
<organism evidence="2 3">
    <name type="scientific">Cryptococcus wingfieldii CBS 7118</name>
    <dbReference type="NCBI Taxonomy" id="1295528"/>
    <lineage>
        <taxon>Eukaryota</taxon>
        <taxon>Fungi</taxon>
        <taxon>Dikarya</taxon>
        <taxon>Basidiomycota</taxon>
        <taxon>Agaricomycotina</taxon>
        <taxon>Tremellomycetes</taxon>
        <taxon>Tremellales</taxon>
        <taxon>Cryptococcaceae</taxon>
        <taxon>Cryptococcus</taxon>
    </lineage>
</organism>
<feature type="region of interest" description="Disordered" evidence="1">
    <location>
        <begin position="136"/>
        <end position="157"/>
    </location>
</feature>
<evidence type="ECO:0000256" key="1">
    <source>
        <dbReference type="SAM" id="MobiDB-lite"/>
    </source>
</evidence>
<evidence type="ECO:0000313" key="3">
    <source>
        <dbReference type="Proteomes" id="UP000094819"/>
    </source>
</evidence>
<feature type="compositionally biased region" description="Basic and acidic residues" evidence="1">
    <location>
        <begin position="226"/>
        <end position="241"/>
    </location>
</feature>
<dbReference type="AlphaFoldDB" id="A0A1E3J6L2"/>
<reference evidence="2 3" key="1">
    <citation type="submission" date="2016-06" db="EMBL/GenBank/DDBJ databases">
        <title>Evolution of pathogenesis and genome organization in the Tremellales.</title>
        <authorList>
            <person name="Cuomo C."/>
            <person name="Litvintseva A."/>
            <person name="Heitman J."/>
            <person name="Chen Y."/>
            <person name="Sun S."/>
            <person name="Springer D."/>
            <person name="Dromer F."/>
            <person name="Young S."/>
            <person name="Zeng Q."/>
            <person name="Chapman S."/>
            <person name="Gujja S."/>
            <person name="Saif S."/>
            <person name="Birren B."/>
        </authorList>
    </citation>
    <scope>NUCLEOTIDE SEQUENCE [LARGE SCALE GENOMIC DNA]</scope>
    <source>
        <strain evidence="2 3">CBS 7118</strain>
    </source>
</reference>
<gene>
    <name evidence="2" type="ORF">L198_04211</name>
</gene>
<dbReference type="CDD" id="cd00076">
    <property type="entry name" value="HFD_SF"/>
    <property type="match status" value="1"/>
</dbReference>
<keyword evidence="3" id="KW-1185">Reference proteome</keyword>
<proteinExistence type="predicted"/>
<evidence type="ECO:0008006" key="4">
    <source>
        <dbReference type="Google" id="ProtNLM"/>
    </source>
</evidence>
<dbReference type="PANTHER" id="PTHR46469">
    <property type="entry name" value="TRANSCRIPTION INITIATION FACTOR TFIID SUBUNIT 8"/>
    <property type="match status" value="1"/>
</dbReference>
<comment type="caution">
    <text evidence="2">The sequence shown here is derived from an EMBL/GenBank/DDBJ whole genome shotgun (WGS) entry which is preliminary data.</text>
</comment>
<evidence type="ECO:0000313" key="2">
    <source>
        <dbReference type="EMBL" id="ODN96497.1"/>
    </source>
</evidence>
<dbReference type="GO" id="GO:0005669">
    <property type="term" value="C:transcription factor TFIID complex"/>
    <property type="evidence" value="ECO:0007669"/>
    <property type="project" value="InterPro"/>
</dbReference>
<dbReference type="OrthoDB" id="2193813at2759"/>
<dbReference type="InterPro" id="IPR037818">
    <property type="entry name" value="TAF8"/>
</dbReference>
<dbReference type="Proteomes" id="UP000094819">
    <property type="component" value="Unassembled WGS sequence"/>
</dbReference>
<feature type="region of interest" description="Disordered" evidence="1">
    <location>
        <begin position="1"/>
        <end position="22"/>
    </location>
</feature>
<sequence length="249" mass="27178">MPSTSSSIPPDPSSTHLPPSSVPPYLRHLIVQILLRKGFDGAEAGALGEIERLLERHVETLLETARDYANLSGRREVHAGDVVTAQESRGWGVKGLKKETKRRRTALGIKTTPSPPPSPSSLDPILSDILRQEILDEQDLKPHLSGDGESTEDGERRLDYAPGWIPSLPHTWTFEPLETEEEQQAKKPAANPPEVTGSLLDFIKLTAAERGDIPPELGLVDYRREREGAGGKRGAGLEKRKWGLKGAGG</sequence>